<evidence type="ECO:0000256" key="1">
    <source>
        <dbReference type="ARBA" id="ARBA00022679"/>
    </source>
</evidence>
<feature type="domain" description="Enolpyruvate transferase" evidence="2">
    <location>
        <begin position="15"/>
        <end position="252"/>
    </location>
</feature>
<dbReference type="GO" id="GO:0009423">
    <property type="term" value="P:chorismate biosynthetic process"/>
    <property type="evidence" value="ECO:0007669"/>
    <property type="project" value="TreeGrafter"/>
</dbReference>
<dbReference type="EC" id="2.5.1.19" evidence="3"/>
<dbReference type="AlphaFoldDB" id="A0A3B1DJQ5"/>
<evidence type="ECO:0000313" key="3">
    <source>
        <dbReference type="EMBL" id="VAX37003.1"/>
    </source>
</evidence>
<reference evidence="3" key="1">
    <citation type="submission" date="2018-06" db="EMBL/GenBank/DDBJ databases">
        <authorList>
            <person name="Zhirakovskaya E."/>
        </authorList>
    </citation>
    <scope>NUCLEOTIDE SEQUENCE</scope>
</reference>
<dbReference type="PANTHER" id="PTHR21090:SF5">
    <property type="entry name" value="PENTAFUNCTIONAL AROM POLYPEPTIDE"/>
    <property type="match status" value="1"/>
</dbReference>
<gene>
    <name evidence="3" type="ORF">MNBD_PLANCTO02-513</name>
</gene>
<keyword evidence="1 3" id="KW-0808">Transferase</keyword>
<accession>A0A3B1DJQ5</accession>
<dbReference type="GO" id="GO:0003866">
    <property type="term" value="F:3-phosphoshikimate 1-carboxyvinyltransferase activity"/>
    <property type="evidence" value="ECO:0007669"/>
    <property type="project" value="UniProtKB-EC"/>
</dbReference>
<dbReference type="Gene3D" id="3.65.10.10">
    <property type="entry name" value="Enolpyruvate transferase domain"/>
    <property type="match status" value="1"/>
</dbReference>
<evidence type="ECO:0000259" key="2">
    <source>
        <dbReference type="Pfam" id="PF00275"/>
    </source>
</evidence>
<feature type="non-terminal residue" evidence="3">
    <location>
        <position position="253"/>
    </location>
</feature>
<protein>
    <submittedName>
        <fullName evidence="3">3-phosphoshikimate 1-carboxyvinyltransferase</fullName>
        <ecNumber evidence="3">2.5.1.19</ecNumber>
    </submittedName>
</protein>
<dbReference type="InterPro" id="IPR001986">
    <property type="entry name" value="Enolpyruvate_Tfrase_dom"/>
</dbReference>
<dbReference type="PANTHER" id="PTHR21090">
    <property type="entry name" value="AROM/DEHYDROQUINATE SYNTHASE"/>
    <property type="match status" value="1"/>
</dbReference>
<dbReference type="SUPFAM" id="SSF55205">
    <property type="entry name" value="EPT/RTPC-like"/>
    <property type="match status" value="1"/>
</dbReference>
<dbReference type="EMBL" id="UOGL01000093">
    <property type="protein sequence ID" value="VAX37003.1"/>
    <property type="molecule type" value="Genomic_DNA"/>
</dbReference>
<organism evidence="3">
    <name type="scientific">hydrothermal vent metagenome</name>
    <dbReference type="NCBI Taxonomy" id="652676"/>
    <lineage>
        <taxon>unclassified sequences</taxon>
        <taxon>metagenomes</taxon>
        <taxon>ecological metagenomes</taxon>
    </lineage>
</organism>
<name>A0A3B1DJQ5_9ZZZZ</name>
<dbReference type="InterPro" id="IPR036968">
    <property type="entry name" value="Enolpyruvate_Tfrase_sf"/>
</dbReference>
<dbReference type="InterPro" id="IPR013792">
    <property type="entry name" value="RNA3'P_cycl/enolpyr_Trfase_a/b"/>
</dbReference>
<proteinExistence type="predicted"/>
<dbReference type="Pfam" id="PF00275">
    <property type="entry name" value="EPSP_synthase"/>
    <property type="match status" value="1"/>
</dbReference>
<sequence length="253" mass="27243">MSHADPLLIQSVEHPICGVVCPPGSKSLTNRALIIAALANCPTRLSGLLASDDTRVMIDSLQKLGFDVAHNIEKCHLDISGHAGSIPAKSAKLFLENSGTSIRFLTALCALGHGKYQLDGNKRMRERPIIHLINALQQWGVDAQCEKTTGCPPVQINGNGLQGKVCSVAGNLSSQYLSALLMVAPAAHNGASILIEGELVSRPYIEMTIRVMEQFGVTVTHENFTQFHIAPQSYTSMTGEKQIQYEIEPDASA</sequence>